<keyword evidence="2" id="KW-1185">Reference proteome</keyword>
<reference evidence="1" key="1">
    <citation type="submission" date="2025-08" db="UniProtKB">
        <authorList>
            <consortium name="Ensembl"/>
        </authorList>
    </citation>
    <scope>IDENTIFICATION</scope>
</reference>
<name>A0A3Q2P220_FUNHE</name>
<dbReference type="AlphaFoldDB" id="A0A3Q2P220"/>
<dbReference type="STRING" id="8078.ENSFHEP00000006034"/>
<organism evidence="1 2">
    <name type="scientific">Fundulus heteroclitus</name>
    <name type="common">Killifish</name>
    <name type="synonym">Mummichog</name>
    <dbReference type="NCBI Taxonomy" id="8078"/>
    <lineage>
        <taxon>Eukaryota</taxon>
        <taxon>Metazoa</taxon>
        <taxon>Chordata</taxon>
        <taxon>Craniata</taxon>
        <taxon>Vertebrata</taxon>
        <taxon>Euteleostomi</taxon>
        <taxon>Actinopterygii</taxon>
        <taxon>Neopterygii</taxon>
        <taxon>Teleostei</taxon>
        <taxon>Neoteleostei</taxon>
        <taxon>Acanthomorphata</taxon>
        <taxon>Ovalentaria</taxon>
        <taxon>Atherinomorphae</taxon>
        <taxon>Cyprinodontiformes</taxon>
        <taxon>Fundulidae</taxon>
        <taxon>Fundulus</taxon>
    </lineage>
</organism>
<sequence length="63" mass="6663">MVLADLGRKITSALGSLSNATIINEEVGNTVSVGSVLHLDDLQSALHYIQSFTHSHPDSGELC</sequence>
<evidence type="ECO:0000313" key="2">
    <source>
        <dbReference type="Proteomes" id="UP000265000"/>
    </source>
</evidence>
<proteinExistence type="predicted"/>
<accession>A0A3Q2P220</accession>
<dbReference type="Ensembl" id="ENSFHET00000006171.1">
    <property type="protein sequence ID" value="ENSFHEP00000006034.1"/>
    <property type="gene ID" value="ENSFHEG00000007048.1"/>
</dbReference>
<reference evidence="1" key="2">
    <citation type="submission" date="2025-09" db="UniProtKB">
        <authorList>
            <consortium name="Ensembl"/>
        </authorList>
    </citation>
    <scope>IDENTIFICATION</scope>
</reference>
<evidence type="ECO:0000313" key="1">
    <source>
        <dbReference type="Ensembl" id="ENSFHEP00000006034.1"/>
    </source>
</evidence>
<dbReference type="Proteomes" id="UP000265000">
    <property type="component" value="Unplaced"/>
</dbReference>
<protein>
    <submittedName>
        <fullName evidence="1">Uncharacterized protein</fullName>
    </submittedName>
</protein>
<dbReference type="GeneTree" id="ENSGT00940000175190"/>